<dbReference type="Pfam" id="PF17667">
    <property type="entry name" value="Pkinase_fungal"/>
    <property type="match status" value="1"/>
</dbReference>
<comment type="caution">
    <text evidence="2">The sequence shown here is derived from an EMBL/GenBank/DDBJ whole genome shotgun (WGS) entry which is preliminary data.</text>
</comment>
<name>A0A4Y9XQD7_9AGAM</name>
<dbReference type="EMBL" id="SEOQ01001523">
    <property type="protein sequence ID" value="TFY51411.1"/>
    <property type="molecule type" value="Genomic_DNA"/>
</dbReference>
<evidence type="ECO:0000259" key="1">
    <source>
        <dbReference type="Pfam" id="PF17667"/>
    </source>
</evidence>
<feature type="domain" description="Fungal-type protein kinase" evidence="1">
    <location>
        <begin position="233"/>
        <end position="356"/>
    </location>
</feature>
<dbReference type="OrthoDB" id="5584477at2759"/>
<sequence>MSTSSLDLENSEVTAPSQELTLSKTFTLVSSRKFFPDIMHAQTRCYDPSESYDGMTGMFACHRAETRILHLRLPFPIAVRDCRVPSKLPVAHTRQHRASFQIPYAISCENGIEGCFYFRENALCATLEDSDAEISEASSLGASLVVAAGRKRVRPSSEGENDSPPFKMQRITAKSPTSGDTPCHFTKVLYLSAHTPTIASAAPGHVRQRADTGVPPAAGPLIDFNQPGSGIPRPRELLETILDGMTGHHALFIDGILHRDVSVGNISRYRKPRPIECRRLPGFACMTKQDLCRGYLIDGDWQAVRWREDSPARVPGQSGTLSFLSNRLLNSIVKRRPTIHTAIDDLESFLWVLVWVIVHILDHFEDASGEYKAMKECLAASGQDAGTQLCKDGLLRDWEDPVFPKLIDQWWRLSQRVAEELRHSTCLGVIGDRNAGGAAREQAYDQLGALCMNTYEEYLKAGYEFLDGMGDIEVDWPGRE</sequence>
<reference evidence="2 3" key="1">
    <citation type="submission" date="2019-02" db="EMBL/GenBank/DDBJ databases">
        <title>Genome sequencing of the rare red list fungi Dentipellis fragilis.</title>
        <authorList>
            <person name="Buettner E."/>
            <person name="Kellner H."/>
        </authorList>
    </citation>
    <scope>NUCLEOTIDE SEQUENCE [LARGE SCALE GENOMIC DNA]</scope>
    <source>
        <strain evidence="2 3">DSM 105465</strain>
    </source>
</reference>
<dbReference type="InterPro" id="IPR040976">
    <property type="entry name" value="Pkinase_fungal"/>
</dbReference>
<dbReference type="Proteomes" id="UP000298327">
    <property type="component" value="Unassembled WGS sequence"/>
</dbReference>
<dbReference type="AlphaFoldDB" id="A0A4Y9XQD7"/>
<evidence type="ECO:0000313" key="3">
    <source>
        <dbReference type="Proteomes" id="UP000298327"/>
    </source>
</evidence>
<keyword evidence="3" id="KW-1185">Reference proteome</keyword>
<dbReference type="PANTHER" id="PTHR38248">
    <property type="entry name" value="FUNK1 6"/>
    <property type="match status" value="1"/>
</dbReference>
<gene>
    <name evidence="2" type="ORF">EVG20_g11013</name>
</gene>
<evidence type="ECO:0000313" key="2">
    <source>
        <dbReference type="EMBL" id="TFY51411.1"/>
    </source>
</evidence>
<accession>A0A4Y9XQD7</accession>
<dbReference type="PANTHER" id="PTHR38248:SF2">
    <property type="entry name" value="FUNK1 11"/>
    <property type="match status" value="1"/>
</dbReference>
<proteinExistence type="predicted"/>
<protein>
    <recommendedName>
        <fullName evidence="1">Fungal-type protein kinase domain-containing protein</fullName>
    </recommendedName>
</protein>
<organism evidence="2 3">
    <name type="scientific">Dentipellis fragilis</name>
    <dbReference type="NCBI Taxonomy" id="205917"/>
    <lineage>
        <taxon>Eukaryota</taxon>
        <taxon>Fungi</taxon>
        <taxon>Dikarya</taxon>
        <taxon>Basidiomycota</taxon>
        <taxon>Agaricomycotina</taxon>
        <taxon>Agaricomycetes</taxon>
        <taxon>Russulales</taxon>
        <taxon>Hericiaceae</taxon>
        <taxon>Dentipellis</taxon>
    </lineage>
</organism>